<comment type="subcellular location">
    <subcellularLocation>
        <location evidence="1">Membrane</location>
        <topology evidence="1">Multi-pass membrane protein</topology>
    </subcellularLocation>
</comment>
<organism evidence="7 8">
    <name type="scientific">Streptomyces rubrolavendulae</name>
    <dbReference type="NCBI Taxonomy" id="285473"/>
    <lineage>
        <taxon>Bacteria</taxon>
        <taxon>Bacillati</taxon>
        <taxon>Actinomycetota</taxon>
        <taxon>Actinomycetes</taxon>
        <taxon>Kitasatosporales</taxon>
        <taxon>Streptomycetaceae</taxon>
        <taxon>Streptomyces</taxon>
    </lineage>
</organism>
<dbReference type="EMBL" id="CP017316">
    <property type="protein sequence ID" value="AOT62294.1"/>
    <property type="molecule type" value="Genomic_DNA"/>
</dbReference>
<dbReference type="InterPro" id="IPR004307">
    <property type="entry name" value="TspO_MBR"/>
</dbReference>
<dbReference type="PATRIC" id="fig|285473.5.peg.5463"/>
<dbReference type="KEGG" id="srn:A4G23_05189"/>
<gene>
    <name evidence="7" type="ORF">A4G23_05189</name>
</gene>
<evidence type="ECO:0000256" key="6">
    <source>
        <dbReference type="SAM" id="Phobius"/>
    </source>
</evidence>
<proteinExistence type="inferred from homology"/>
<evidence type="ECO:0000256" key="3">
    <source>
        <dbReference type="ARBA" id="ARBA00022692"/>
    </source>
</evidence>
<evidence type="ECO:0000256" key="4">
    <source>
        <dbReference type="ARBA" id="ARBA00022989"/>
    </source>
</evidence>
<feature type="transmembrane region" description="Helical" evidence="6">
    <location>
        <begin position="61"/>
        <end position="79"/>
    </location>
</feature>
<evidence type="ECO:0000256" key="1">
    <source>
        <dbReference type="ARBA" id="ARBA00004141"/>
    </source>
</evidence>
<reference evidence="7 8" key="1">
    <citation type="submission" date="2016-09" db="EMBL/GenBank/DDBJ databases">
        <title>Streptomyces rubrolavendulae MJM4426 Genome sequencing and assembly.</title>
        <authorList>
            <person name="Kim J.-G."/>
        </authorList>
    </citation>
    <scope>NUCLEOTIDE SEQUENCE [LARGE SCALE GENOMIC DNA]</scope>
    <source>
        <strain evidence="7 8">MJM4426</strain>
    </source>
</reference>
<dbReference type="GeneID" id="91406688"/>
<dbReference type="GO" id="GO:0016020">
    <property type="term" value="C:membrane"/>
    <property type="evidence" value="ECO:0007669"/>
    <property type="project" value="UniProtKB-SubCell"/>
</dbReference>
<dbReference type="OrthoDB" id="9795496at2"/>
<comment type="similarity">
    <text evidence="2">Belongs to the TspO/BZRP family.</text>
</comment>
<keyword evidence="4 6" id="KW-1133">Transmembrane helix</keyword>
<evidence type="ECO:0000256" key="5">
    <source>
        <dbReference type="ARBA" id="ARBA00023136"/>
    </source>
</evidence>
<dbReference type="RefSeq" id="WP_031129110.1">
    <property type="nucleotide sequence ID" value="NZ_CP017316.1"/>
</dbReference>
<feature type="transmembrane region" description="Helical" evidence="6">
    <location>
        <begin position="91"/>
        <end position="109"/>
    </location>
</feature>
<protein>
    <submittedName>
        <fullName evidence="7">TspO/MBR family protein</fullName>
    </submittedName>
</protein>
<keyword evidence="8" id="KW-1185">Reference proteome</keyword>
<dbReference type="Pfam" id="PF03073">
    <property type="entry name" value="TspO_MBR"/>
    <property type="match status" value="1"/>
</dbReference>
<evidence type="ECO:0000313" key="7">
    <source>
        <dbReference type="EMBL" id="AOT62294.1"/>
    </source>
</evidence>
<dbReference type="Proteomes" id="UP000095349">
    <property type="component" value="Chromosome"/>
</dbReference>
<evidence type="ECO:0000313" key="8">
    <source>
        <dbReference type="Proteomes" id="UP000095349"/>
    </source>
</evidence>
<dbReference type="CDD" id="cd15904">
    <property type="entry name" value="TSPO_MBR"/>
    <property type="match status" value="1"/>
</dbReference>
<dbReference type="PANTHER" id="PTHR10057:SF0">
    <property type="entry name" value="TRANSLOCATOR PROTEIN"/>
    <property type="match status" value="1"/>
</dbReference>
<sequence length="168" mass="18433">MTESTRQARPARRAQGWPLLLLLLALCYAVAAVGGLAASDAGSTYRSLDRPAWAPPPWLFGPVWTVLYATIAVSAWLVLRRRPLAESRAEAALWSTQLALNLAWTPLFFGAGEYGLAFLDICLLLAALAATMLLFRRRSTAAFLLLVPYALWVTYAAALNLAIWRLNT</sequence>
<accession>A0A1D8GA18</accession>
<dbReference type="PIRSF" id="PIRSF005859">
    <property type="entry name" value="PBR"/>
    <property type="match status" value="1"/>
</dbReference>
<feature type="transmembrane region" description="Helical" evidence="6">
    <location>
        <begin position="142"/>
        <end position="164"/>
    </location>
</feature>
<dbReference type="Gene3D" id="1.20.1260.100">
    <property type="entry name" value="TspO/MBR protein"/>
    <property type="match status" value="1"/>
</dbReference>
<dbReference type="STRING" id="285473.A4G23_05189"/>
<dbReference type="PANTHER" id="PTHR10057">
    <property type="entry name" value="PERIPHERAL-TYPE BENZODIAZEPINE RECEPTOR"/>
    <property type="match status" value="1"/>
</dbReference>
<dbReference type="FunFam" id="1.20.1260.100:FF:000001">
    <property type="entry name" value="translocator protein 2"/>
    <property type="match status" value="1"/>
</dbReference>
<dbReference type="GO" id="GO:0033013">
    <property type="term" value="P:tetrapyrrole metabolic process"/>
    <property type="evidence" value="ECO:0007669"/>
    <property type="project" value="UniProtKB-ARBA"/>
</dbReference>
<keyword evidence="5 6" id="KW-0472">Membrane</keyword>
<name>A0A1D8GA18_9ACTN</name>
<dbReference type="AlphaFoldDB" id="A0A1D8GA18"/>
<dbReference type="InterPro" id="IPR038330">
    <property type="entry name" value="TspO/MBR-related_sf"/>
</dbReference>
<evidence type="ECO:0000256" key="2">
    <source>
        <dbReference type="ARBA" id="ARBA00007524"/>
    </source>
</evidence>
<feature type="transmembrane region" description="Helical" evidence="6">
    <location>
        <begin position="115"/>
        <end position="135"/>
    </location>
</feature>
<keyword evidence="3 6" id="KW-0812">Transmembrane</keyword>